<feature type="region of interest" description="Disordered" evidence="1">
    <location>
        <begin position="189"/>
        <end position="228"/>
    </location>
</feature>
<name>A0A2P5Y3E3_GOSBA</name>
<dbReference type="AlphaFoldDB" id="A0A2P5Y3E3"/>
<accession>A0A2P5Y3E3</accession>
<dbReference type="EMBL" id="KZ663772">
    <property type="protein sequence ID" value="PPS10110.1"/>
    <property type="molecule type" value="Genomic_DNA"/>
</dbReference>
<gene>
    <name evidence="2" type="ORF">GOBAR_AA10532</name>
</gene>
<evidence type="ECO:0000256" key="1">
    <source>
        <dbReference type="SAM" id="MobiDB-lite"/>
    </source>
</evidence>
<reference evidence="2 3" key="1">
    <citation type="submission" date="2015-01" db="EMBL/GenBank/DDBJ databases">
        <title>Genome of allotetraploid Gossypium barbadense reveals genomic plasticity and fiber elongation in cotton evolution.</title>
        <authorList>
            <person name="Chen X."/>
            <person name="Liu X."/>
            <person name="Zhao B."/>
            <person name="Zheng H."/>
            <person name="Hu Y."/>
            <person name="Lu G."/>
            <person name="Yang C."/>
            <person name="Chen J."/>
            <person name="Shan C."/>
            <person name="Zhang L."/>
            <person name="Zhou Y."/>
            <person name="Wang L."/>
            <person name="Guo W."/>
            <person name="Bai Y."/>
            <person name="Ruan J."/>
            <person name="Shangguan X."/>
            <person name="Mao Y."/>
            <person name="Jiang J."/>
            <person name="Zhu Y."/>
            <person name="Lei J."/>
            <person name="Kang H."/>
            <person name="Chen S."/>
            <person name="He X."/>
            <person name="Wang R."/>
            <person name="Wang Y."/>
            <person name="Chen J."/>
            <person name="Wang L."/>
            <person name="Yu S."/>
            <person name="Wang B."/>
            <person name="Wei J."/>
            <person name="Song S."/>
            <person name="Lu X."/>
            <person name="Gao Z."/>
            <person name="Gu W."/>
            <person name="Deng X."/>
            <person name="Ma D."/>
            <person name="Wang S."/>
            <person name="Liang W."/>
            <person name="Fang L."/>
            <person name="Cai C."/>
            <person name="Zhu X."/>
            <person name="Zhou B."/>
            <person name="Zhang Y."/>
            <person name="Chen Z."/>
            <person name="Xu S."/>
            <person name="Zhu R."/>
            <person name="Wang S."/>
            <person name="Zhang T."/>
            <person name="Zhao G."/>
        </authorList>
    </citation>
    <scope>NUCLEOTIDE SEQUENCE [LARGE SCALE GENOMIC DNA]</scope>
    <source>
        <strain evidence="3">cv. Xinhai21</strain>
        <tissue evidence="2">Leaf</tissue>
    </source>
</reference>
<protein>
    <submittedName>
        <fullName evidence="2">Uncharacterized protein</fullName>
    </submittedName>
</protein>
<feature type="compositionally biased region" description="Basic and acidic residues" evidence="1">
    <location>
        <begin position="203"/>
        <end position="228"/>
    </location>
</feature>
<organism evidence="2 3">
    <name type="scientific">Gossypium barbadense</name>
    <name type="common">Sea Island cotton</name>
    <name type="synonym">Hibiscus barbadensis</name>
    <dbReference type="NCBI Taxonomy" id="3634"/>
    <lineage>
        <taxon>Eukaryota</taxon>
        <taxon>Viridiplantae</taxon>
        <taxon>Streptophyta</taxon>
        <taxon>Embryophyta</taxon>
        <taxon>Tracheophyta</taxon>
        <taxon>Spermatophyta</taxon>
        <taxon>Magnoliopsida</taxon>
        <taxon>eudicotyledons</taxon>
        <taxon>Gunneridae</taxon>
        <taxon>Pentapetalae</taxon>
        <taxon>rosids</taxon>
        <taxon>malvids</taxon>
        <taxon>Malvales</taxon>
        <taxon>Malvaceae</taxon>
        <taxon>Malvoideae</taxon>
        <taxon>Gossypium</taxon>
    </lineage>
</organism>
<dbReference type="Proteomes" id="UP000239757">
    <property type="component" value="Unassembled WGS sequence"/>
</dbReference>
<dbReference type="OrthoDB" id="1305902at2759"/>
<sequence>MEDEYGHVNKFVNGNLRKRFNIGSFVPQEALSTSRHVKKDVVKEKKSNLEEMLAKFISVSETHFQNTETTLKNQQVSIQGLETQIGQLSKLISERPHGSLPSNTEPNPREQLNAINVQGEEGFVKPVPEPRQEIVVSKGQGELTLRVGDETITLQARNSGNTMEIEGDCLNHSTKTNNILQPSLQEMSLKEAHDSVSSNSRGPNHEDRKLQIEELDEWRMHKPRTPDK</sequence>
<evidence type="ECO:0000313" key="3">
    <source>
        <dbReference type="Proteomes" id="UP000239757"/>
    </source>
</evidence>
<proteinExistence type="predicted"/>
<evidence type="ECO:0000313" key="2">
    <source>
        <dbReference type="EMBL" id="PPS10110.1"/>
    </source>
</evidence>